<dbReference type="AlphaFoldDB" id="A0A4Y8JSR2"/>
<dbReference type="Proteomes" id="UP000297472">
    <property type="component" value="Unassembled WGS sequence"/>
</dbReference>
<dbReference type="Gene3D" id="3.40.50.1820">
    <property type="entry name" value="alpha/beta hydrolase"/>
    <property type="match status" value="1"/>
</dbReference>
<name>A0A4Y8JSR2_9MICO</name>
<dbReference type="OrthoDB" id="3519228at2"/>
<comment type="caution">
    <text evidence="3">The sequence shown here is derived from an EMBL/GenBank/DDBJ whole genome shotgun (WGS) entry which is preliminary data.</text>
</comment>
<dbReference type="InterPro" id="IPR050266">
    <property type="entry name" value="AB_hydrolase_sf"/>
</dbReference>
<dbReference type="EMBL" id="SOHA01000039">
    <property type="protein sequence ID" value="TFD27556.1"/>
    <property type="molecule type" value="Genomic_DNA"/>
</dbReference>
<dbReference type="GO" id="GO:0016020">
    <property type="term" value="C:membrane"/>
    <property type="evidence" value="ECO:0007669"/>
    <property type="project" value="TreeGrafter"/>
</dbReference>
<keyword evidence="1 3" id="KW-0378">Hydrolase</keyword>
<protein>
    <submittedName>
        <fullName evidence="3">Alpha/beta hydrolase</fullName>
    </submittedName>
</protein>
<evidence type="ECO:0000313" key="4">
    <source>
        <dbReference type="Proteomes" id="UP000297472"/>
    </source>
</evidence>
<keyword evidence="4" id="KW-1185">Reference proteome</keyword>
<dbReference type="InterPro" id="IPR029058">
    <property type="entry name" value="AB_hydrolase_fold"/>
</dbReference>
<dbReference type="PANTHER" id="PTHR43798:SF31">
    <property type="entry name" value="AB HYDROLASE SUPERFAMILY PROTEIN YCLE"/>
    <property type="match status" value="1"/>
</dbReference>
<feature type="domain" description="AB hydrolase-1" evidence="2">
    <location>
        <begin position="26"/>
        <end position="245"/>
    </location>
</feature>
<dbReference type="InterPro" id="IPR000073">
    <property type="entry name" value="AB_hydrolase_1"/>
</dbReference>
<reference evidence="3 4" key="1">
    <citation type="submission" date="2019-03" db="EMBL/GenBank/DDBJ databases">
        <title>Genomics of glacier-inhabiting Cryobacterium strains.</title>
        <authorList>
            <person name="Liu Q."/>
            <person name="Xin Y.-H."/>
        </authorList>
    </citation>
    <scope>NUCLEOTIDE SEQUENCE [LARGE SCALE GENOMIC DNA]</scope>
    <source>
        <strain evidence="3 4">TMT1-51</strain>
    </source>
</reference>
<sequence>MSDARSTPEARYPLEHGADAAGTDTIVFLHGGNVASWSWQPQVEGLPGRHLLTPDLPGFGTRAGEDWRSLGQAADDVAGIIAAHARGGRAHLVGLSLGGLVATHVMARHPALLRSCLVSGVPLTGVHGLARFLNSLQLPLWDRPWYWRAQAKAFGLPADAVDLFVEHGLSLRADNARRVFDDVNRGGAPEGLGGYHGPLLAVAGERESHLVRDSFPLLVSHLPQTRTWIAPGMHHVWSIENADLFTRMVLGWVDRSEVPTPETD</sequence>
<dbReference type="RefSeq" id="WP_134425426.1">
    <property type="nucleotide sequence ID" value="NZ_SOHA01000039.1"/>
</dbReference>
<dbReference type="SUPFAM" id="SSF53474">
    <property type="entry name" value="alpha/beta-Hydrolases"/>
    <property type="match status" value="1"/>
</dbReference>
<evidence type="ECO:0000259" key="2">
    <source>
        <dbReference type="Pfam" id="PF12697"/>
    </source>
</evidence>
<gene>
    <name evidence="3" type="ORF">E3T49_13530</name>
</gene>
<organism evidence="3 4">
    <name type="scientific">Cryobacterium cryoconiti</name>
    <dbReference type="NCBI Taxonomy" id="1259239"/>
    <lineage>
        <taxon>Bacteria</taxon>
        <taxon>Bacillati</taxon>
        <taxon>Actinomycetota</taxon>
        <taxon>Actinomycetes</taxon>
        <taxon>Micrococcales</taxon>
        <taxon>Microbacteriaceae</taxon>
        <taxon>Cryobacterium</taxon>
    </lineage>
</organism>
<dbReference type="PANTHER" id="PTHR43798">
    <property type="entry name" value="MONOACYLGLYCEROL LIPASE"/>
    <property type="match status" value="1"/>
</dbReference>
<proteinExistence type="predicted"/>
<accession>A0A4Y8JSR2</accession>
<evidence type="ECO:0000313" key="3">
    <source>
        <dbReference type="EMBL" id="TFD27556.1"/>
    </source>
</evidence>
<dbReference type="Pfam" id="PF12697">
    <property type="entry name" value="Abhydrolase_6"/>
    <property type="match status" value="1"/>
</dbReference>
<dbReference type="GO" id="GO:0016787">
    <property type="term" value="F:hydrolase activity"/>
    <property type="evidence" value="ECO:0007669"/>
    <property type="project" value="UniProtKB-KW"/>
</dbReference>
<evidence type="ECO:0000256" key="1">
    <source>
        <dbReference type="ARBA" id="ARBA00022801"/>
    </source>
</evidence>